<dbReference type="AlphaFoldDB" id="A0A3M6T6W9"/>
<dbReference type="PANTHER" id="PTHR19972">
    <property type="entry name" value="CALBINDIN"/>
    <property type="match status" value="1"/>
</dbReference>
<accession>A0A3M6T6W9</accession>
<dbReference type="GO" id="GO:0005634">
    <property type="term" value="C:nucleus"/>
    <property type="evidence" value="ECO:0007669"/>
    <property type="project" value="TreeGrafter"/>
</dbReference>
<dbReference type="GO" id="GO:0005509">
    <property type="term" value="F:calcium ion binding"/>
    <property type="evidence" value="ECO:0007669"/>
    <property type="project" value="InterPro"/>
</dbReference>
<comment type="caution">
    <text evidence="3">The sequence shown here is derived from an EMBL/GenBank/DDBJ whole genome shotgun (WGS) entry which is preliminary data.</text>
</comment>
<dbReference type="InterPro" id="IPR002048">
    <property type="entry name" value="EF_hand_dom"/>
</dbReference>
<evidence type="ECO:0000313" key="4">
    <source>
        <dbReference type="Proteomes" id="UP000275408"/>
    </source>
</evidence>
<dbReference type="OrthoDB" id="428774at2759"/>
<organism evidence="3 4">
    <name type="scientific">Pocillopora damicornis</name>
    <name type="common">Cauliflower coral</name>
    <name type="synonym">Millepora damicornis</name>
    <dbReference type="NCBI Taxonomy" id="46731"/>
    <lineage>
        <taxon>Eukaryota</taxon>
        <taxon>Metazoa</taxon>
        <taxon>Cnidaria</taxon>
        <taxon>Anthozoa</taxon>
        <taxon>Hexacorallia</taxon>
        <taxon>Scleractinia</taxon>
        <taxon>Astrocoeniina</taxon>
        <taxon>Pocilloporidae</taxon>
        <taxon>Pocillopora</taxon>
    </lineage>
</organism>
<feature type="domain" description="EF-hand" evidence="2">
    <location>
        <begin position="227"/>
        <end position="260"/>
    </location>
</feature>
<dbReference type="Proteomes" id="UP000275408">
    <property type="component" value="Unassembled WGS sequence"/>
</dbReference>
<dbReference type="PROSITE" id="PS00018">
    <property type="entry name" value="EF_HAND_1"/>
    <property type="match status" value="2"/>
</dbReference>
<dbReference type="GO" id="GO:0043005">
    <property type="term" value="C:neuron projection"/>
    <property type="evidence" value="ECO:0007669"/>
    <property type="project" value="TreeGrafter"/>
</dbReference>
<dbReference type="SUPFAM" id="SSF47473">
    <property type="entry name" value="EF-hand"/>
    <property type="match status" value="2"/>
</dbReference>
<sequence length="260" mass="30387">MASENSIGISSRQFVTILKKFDKDGDGDIKLSQLDAFLEAFVDEGLIEKCRAVEIAEKIREEQQDGDEVSMTTLTKEIAPVNFLTVEFGEQKTRITSVDFMKLWNNYDVDNSGHLDRVELQKFFYDIVTKNKGEGDTEDTEELEKKVDHYIKTMFEMLNIQGDKVSLDKMCKFCPVEENFLEQYEAFTAEKFEEIFAHYDQDKSNEIEGCELEGFLKDLYDRIQPGQSFEKFKEKMKEFDEDKNKKFRKEEVKNILAKLL</sequence>
<dbReference type="GO" id="GO:0051480">
    <property type="term" value="P:regulation of cytosolic calcium ion concentration"/>
    <property type="evidence" value="ECO:0007669"/>
    <property type="project" value="TreeGrafter"/>
</dbReference>
<name>A0A3M6T6W9_POCDA</name>
<feature type="domain" description="EF-hand" evidence="2">
    <location>
        <begin position="95"/>
        <end position="130"/>
    </location>
</feature>
<evidence type="ECO:0000313" key="3">
    <source>
        <dbReference type="EMBL" id="RMX37092.1"/>
    </source>
</evidence>
<dbReference type="InterPro" id="IPR051001">
    <property type="entry name" value="Calbindin_Ca-bind"/>
</dbReference>
<reference evidence="3 4" key="1">
    <citation type="journal article" date="2018" name="Sci. Rep.">
        <title>Comparative analysis of the Pocillopora damicornis genome highlights role of immune system in coral evolution.</title>
        <authorList>
            <person name="Cunning R."/>
            <person name="Bay R.A."/>
            <person name="Gillette P."/>
            <person name="Baker A.C."/>
            <person name="Traylor-Knowles N."/>
        </authorList>
    </citation>
    <scope>NUCLEOTIDE SEQUENCE [LARGE SCALE GENOMIC DNA]</scope>
    <source>
        <strain evidence="3">RSMAS</strain>
        <tissue evidence="3">Whole animal</tissue>
    </source>
</reference>
<keyword evidence="1" id="KW-0106">Calcium</keyword>
<evidence type="ECO:0000259" key="2">
    <source>
        <dbReference type="PROSITE" id="PS50222"/>
    </source>
</evidence>
<dbReference type="SMART" id="SM00054">
    <property type="entry name" value="EFh"/>
    <property type="match status" value="4"/>
</dbReference>
<dbReference type="InterPro" id="IPR018247">
    <property type="entry name" value="EF_Hand_1_Ca_BS"/>
</dbReference>
<feature type="domain" description="EF-hand" evidence="2">
    <location>
        <begin position="187"/>
        <end position="222"/>
    </location>
</feature>
<keyword evidence="4" id="KW-1185">Reference proteome</keyword>
<dbReference type="EMBL" id="RCHS01004193">
    <property type="protein sequence ID" value="RMX37092.1"/>
    <property type="molecule type" value="Genomic_DNA"/>
</dbReference>
<dbReference type="STRING" id="46731.A0A3M6T6W9"/>
<dbReference type="PROSITE" id="PS50222">
    <property type="entry name" value="EF_HAND_2"/>
    <property type="match status" value="4"/>
</dbReference>
<dbReference type="GO" id="GO:0005829">
    <property type="term" value="C:cytosol"/>
    <property type="evidence" value="ECO:0007669"/>
    <property type="project" value="TreeGrafter"/>
</dbReference>
<feature type="domain" description="EF-hand" evidence="2">
    <location>
        <begin position="9"/>
        <end position="44"/>
    </location>
</feature>
<dbReference type="OMA" id="CELEGFL"/>
<evidence type="ECO:0000256" key="1">
    <source>
        <dbReference type="ARBA" id="ARBA00022837"/>
    </source>
</evidence>
<gene>
    <name evidence="3" type="ORF">pdam_00020054</name>
</gene>
<protein>
    <recommendedName>
        <fullName evidence="2">EF-hand domain-containing protein</fullName>
    </recommendedName>
</protein>
<dbReference type="PANTHER" id="PTHR19972:SF10">
    <property type="entry name" value="CALBINDIN-32"/>
    <property type="match status" value="1"/>
</dbReference>
<dbReference type="InterPro" id="IPR011992">
    <property type="entry name" value="EF-hand-dom_pair"/>
</dbReference>
<dbReference type="Gene3D" id="1.10.238.10">
    <property type="entry name" value="EF-hand"/>
    <property type="match status" value="3"/>
</dbReference>
<proteinExistence type="predicted"/>
<dbReference type="GO" id="GO:0045202">
    <property type="term" value="C:synapse"/>
    <property type="evidence" value="ECO:0007669"/>
    <property type="project" value="TreeGrafter"/>
</dbReference>